<gene>
    <name evidence="1" type="ORF">KI387_040909</name>
</gene>
<dbReference type="AlphaFoldDB" id="A0AA38C5N9"/>
<protein>
    <submittedName>
        <fullName evidence="1">Uncharacterized protein</fullName>
    </submittedName>
</protein>
<name>A0AA38C5N9_TAXCH</name>
<dbReference type="EMBL" id="JAHRHJ020000610">
    <property type="protein sequence ID" value="KAH9293885.1"/>
    <property type="molecule type" value="Genomic_DNA"/>
</dbReference>
<sequence length="199" mass="22656">DIVDFIVLVLENLSLSSDNNEEFIYCLKDWYRTRDMCKSNADQWALYAKAVLDRTRLALTDKAEHYQEVLQPSAEYLGTLLGVQLWAVGSKSCNIAYIRGRLPSWVNVPMSVALPFGVFEEVLSEKMNKDVADKITALKNLVAKGDLSKLGDIRQTVLQLKAPFQLINGLKSKMQSAKMRWPADEGEQRWQQAWMAIKK</sequence>
<organism evidence="1 2">
    <name type="scientific">Taxus chinensis</name>
    <name type="common">Chinese yew</name>
    <name type="synonym">Taxus wallichiana var. chinensis</name>
    <dbReference type="NCBI Taxonomy" id="29808"/>
    <lineage>
        <taxon>Eukaryota</taxon>
        <taxon>Viridiplantae</taxon>
        <taxon>Streptophyta</taxon>
        <taxon>Embryophyta</taxon>
        <taxon>Tracheophyta</taxon>
        <taxon>Spermatophyta</taxon>
        <taxon>Pinopsida</taxon>
        <taxon>Pinidae</taxon>
        <taxon>Conifers II</taxon>
        <taxon>Cupressales</taxon>
        <taxon>Taxaceae</taxon>
        <taxon>Taxus</taxon>
    </lineage>
</organism>
<keyword evidence="2" id="KW-1185">Reference proteome</keyword>
<evidence type="ECO:0000313" key="2">
    <source>
        <dbReference type="Proteomes" id="UP000824469"/>
    </source>
</evidence>
<dbReference type="SUPFAM" id="SSF56059">
    <property type="entry name" value="Glutathione synthetase ATP-binding domain-like"/>
    <property type="match status" value="1"/>
</dbReference>
<evidence type="ECO:0000313" key="1">
    <source>
        <dbReference type="EMBL" id="KAH9293885.1"/>
    </source>
</evidence>
<dbReference type="Proteomes" id="UP000824469">
    <property type="component" value="Unassembled WGS sequence"/>
</dbReference>
<dbReference type="PANTHER" id="PTHR46999:SF4">
    <property type="entry name" value="ALPHA-GLUCAN WATER DIKINASE 2"/>
    <property type="match status" value="1"/>
</dbReference>
<feature type="non-terminal residue" evidence="1">
    <location>
        <position position="1"/>
    </location>
</feature>
<reference evidence="1 2" key="1">
    <citation type="journal article" date="2021" name="Nat. Plants">
        <title>The Taxus genome provides insights into paclitaxel biosynthesis.</title>
        <authorList>
            <person name="Xiong X."/>
            <person name="Gou J."/>
            <person name="Liao Q."/>
            <person name="Li Y."/>
            <person name="Zhou Q."/>
            <person name="Bi G."/>
            <person name="Li C."/>
            <person name="Du R."/>
            <person name="Wang X."/>
            <person name="Sun T."/>
            <person name="Guo L."/>
            <person name="Liang H."/>
            <person name="Lu P."/>
            <person name="Wu Y."/>
            <person name="Zhang Z."/>
            <person name="Ro D.K."/>
            <person name="Shang Y."/>
            <person name="Huang S."/>
            <person name="Yan J."/>
        </authorList>
    </citation>
    <scope>NUCLEOTIDE SEQUENCE [LARGE SCALE GENOMIC DNA]</scope>
    <source>
        <strain evidence="1">Ta-2019</strain>
    </source>
</reference>
<comment type="caution">
    <text evidence="1">The sequence shown here is derived from an EMBL/GenBank/DDBJ whole genome shotgun (WGS) entry which is preliminary data.</text>
</comment>
<feature type="non-terminal residue" evidence="1">
    <location>
        <position position="199"/>
    </location>
</feature>
<accession>A0AA38C5N9</accession>
<dbReference type="PANTHER" id="PTHR46999">
    <property type="entry name" value="ALPHA-GLUCAN WATER DIKINASE 1, CHLOROPLASTIC-RELATED"/>
    <property type="match status" value="1"/>
</dbReference>
<proteinExistence type="predicted"/>